<keyword evidence="2" id="KW-0732">Signal</keyword>
<feature type="compositionally biased region" description="Basic and acidic residues" evidence="1">
    <location>
        <begin position="63"/>
        <end position="80"/>
    </location>
</feature>
<gene>
    <name evidence="3" type="ORF">SPI_02592</name>
</gene>
<accession>A0A167Y3Z4</accession>
<dbReference type="Proteomes" id="UP000076874">
    <property type="component" value="Unassembled WGS sequence"/>
</dbReference>
<evidence type="ECO:0000256" key="1">
    <source>
        <dbReference type="SAM" id="MobiDB-lite"/>
    </source>
</evidence>
<keyword evidence="4" id="KW-1185">Reference proteome</keyword>
<evidence type="ECO:0000256" key="2">
    <source>
        <dbReference type="SAM" id="SignalP"/>
    </source>
</evidence>
<feature type="chain" id="PRO_5007894586" evidence="2">
    <location>
        <begin position="19"/>
        <end position="87"/>
    </location>
</feature>
<reference evidence="3 4" key="1">
    <citation type="journal article" date="2016" name="Genome Biol. Evol.">
        <title>Divergent and convergent evolution of fungal pathogenicity.</title>
        <authorList>
            <person name="Shang Y."/>
            <person name="Xiao G."/>
            <person name="Zheng P."/>
            <person name="Cen K."/>
            <person name="Zhan S."/>
            <person name="Wang C."/>
        </authorList>
    </citation>
    <scope>NUCLEOTIDE SEQUENCE [LARGE SCALE GENOMIC DNA]</scope>
    <source>
        <strain evidence="3 4">RCEF 264</strain>
    </source>
</reference>
<comment type="caution">
    <text evidence="3">The sequence shown here is derived from an EMBL/GenBank/DDBJ whole genome shotgun (WGS) entry which is preliminary data.</text>
</comment>
<proteinExistence type="predicted"/>
<protein>
    <submittedName>
        <fullName evidence="3">Uncharacterized protein</fullName>
    </submittedName>
</protein>
<evidence type="ECO:0000313" key="4">
    <source>
        <dbReference type="Proteomes" id="UP000076874"/>
    </source>
</evidence>
<organism evidence="3 4">
    <name type="scientific">Niveomyces insectorum RCEF 264</name>
    <dbReference type="NCBI Taxonomy" id="1081102"/>
    <lineage>
        <taxon>Eukaryota</taxon>
        <taxon>Fungi</taxon>
        <taxon>Dikarya</taxon>
        <taxon>Ascomycota</taxon>
        <taxon>Pezizomycotina</taxon>
        <taxon>Sordariomycetes</taxon>
        <taxon>Hypocreomycetidae</taxon>
        <taxon>Hypocreales</taxon>
        <taxon>Cordycipitaceae</taxon>
        <taxon>Niveomyces</taxon>
    </lineage>
</organism>
<dbReference type="AlphaFoldDB" id="A0A167Y3Z4"/>
<sequence>MKFFQIVTFLFAAALAHAAVVDLQRSCQETCLNESNDCARAGGHDRQCDTQFRACKERCDRERNHGRDHDHHDHDHDHDHHHDHHHG</sequence>
<evidence type="ECO:0000313" key="3">
    <source>
        <dbReference type="EMBL" id="OAA65805.1"/>
    </source>
</evidence>
<name>A0A167Y3Z4_9HYPO</name>
<feature type="signal peptide" evidence="2">
    <location>
        <begin position="1"/>
        <end position="18"/>
    </location>
</feature>
<feature type="region of interest" description="Disordered" evidence="1">
    <location>
        <begin position="63"/>
        <end position="87"/>
    </location>
</feature>
<dbReference type="EMBL" id="AZHD01000003">
    <property type="protein sequence ID" value="OAA65805.1"/>
    <property type="molecule type" value="Genomic_DNA"/>
</dbReference>